<reference evidence="1" key="1">
    <citation type="submission" date="2018-10" db="EMBL/GenBank/DDBJ databases">
        <title>Hidden diversity of soil giant viruses.</title>
        <authorList>
            <person name="Schulz F."/>
            <person name="Alteio L."/>
            <person name="Goudeau D."/>
            <person name="Ryan E.M."/>
            <person name="Malmstrom R.R."/>
            <person name="Blanchard J."/>
            <person name="Woyke T."/>
        </authorList>
    </citation>
    <scope>NUCLEOTIDE SEQUENCE</scope>
    <source>
        <strain evidence="1">FNV1</strain>
    </source>
</reference>
<protein>
    <submittedName>
        <fullName evidence="1">Uncharacterized protein</fullName>
    </submittedName>
</protein>
<name>A0A3G4ZY57_9VIRU</name>
<feature type="non-terminal residue" evidence="1">
    <location>
        <position position="91"/>
    </location>
</feature>
<sequence length="91" mass="10715">MVINGLLATKKCKTTTVFVFTTNLNRDKYLQYLQYVPSEHIFADRYNINFDLIYANTEDNSIYDKIIIFDGINYSDLNKSKYIAEIFKNHS</sequence>
<evidence type="ECO:0000313" key="1">
    <source>
        <dbReference type="EMBL" id="AYV79842.1"/>
    </source>
</evidence>
<dbReference type="EMBL" id="MK072193">
    <property type="protein sequence ID" value="AYV79842.1"/>
    <property type="molecule type" value="Genomic_DNA"/>
</dbReference>
<accession>A0A3G4ZY57</accession>
<organism evidence="1">
    <name type="scientific">Faunusvirus sp</name>
    <dbReference type="NCBI Taxonomy" id="2487766"/>
    <lineage>
        <taxon>Viruses</taxon>
        <taxon>Varidnaviria</taxon>
        <taxon>Bamfordvirae</taxon>
        <taxon>Nucleocytoviricota</taxon>
        <taxon>Megaviricetes</taxon>
        <taxon>Imitervirales</taxon>
        <taxon>Mimiviridae</taxon>
    </lineage>
</organism>
<proteinExistence type="predicted"/>
<gene>
    <name evidence="1" type="ORF">Faunusvirus62_4</name>
</gene>